<proteinExistence type="predicted"/>
<evidence type="ECO:0000313" key="2">
    <source>
        <dbReference type="EMBL" id="KIY52123.1"/>
    </source>
</evidence>
<reference evidence="2 3" key="1">
    <citation type="journal article" date="2015" name="Fungal Genet. Biol.">
        <title>Evolution of novel wood decay mechanisms in Agaricales revealed by the genome sequences of Fistulina hepatica and Cylindrobasidium torrendii.</title>
        <authorList>
            <person name="Floudas D."/>
            <person name="Held B.W."/>
            <person name="Riley R."/>
            <person name="Nagy L.G."/>
            <person name="Koehler G."/>
            <person name="Ransdell A.S."/>
            <person name="Younus H."/>
            <person name="Chow J."/>
            <person name="Chiniquy J."/>
            <person name="Lipzen A."/>
            <person name="Tritt A."/>
            <person name="Sun H."/>
            <person name="Haridas S."/>
            <person name="LaButti K."/>
            <person name="Ohm R.A."/>
            <person name="Kues U."/>
            <person name="Blanchette R.A."/>
            <person name="Grigoriev I.V."/>
            <person name="Minto R.E."/>
            <person name="Hibbett D.S."/>
        </authorList>
    </citation>
    <scope>NUCLEOTIDE SEQUENCE [LARGE SCALE GENOMIC DNA]</scope>
    <source>
        <strain evidence="2 3">ATCC 64428</strain>
    </source>
</reference>
<name>A0A0D7AMV7_9AGAR</name>
<keyword evidence="1" id="KW-0472">Membrane</keyword>
<accession>A0A0D7AMV7</accession>
<evidence type="ECO:0000256" key="1">
    <source>
        <dbReference type="SAM" id="Phobius"/>
    </source>
</evidence>
<dbReference type="Proteomes" id="UP000054144">
    <property type="component" value="Unassembled WGS sequence"/>
</dbReference>
<protein>
    <submittedName>
        <fullName evidence="2">Uncharacterized protein</fullName>
    </submittedName>
</protein>
<evidence type="ECO:0000313" key="3">
    <source>
        <dbReference type="Proteomes" id="UP000054144"/>
    </source>
</evidence>
<sequence>MAMPAPSTWIQTLLAKSLSPMAILSHPFSGRISGQIMSSIVALPSELTDLIIDQLWTDGASLSACALVSPSFLARTRALRFRNLFFDPPRPHIPVSPLTIEHGDSDVPPLANTVGSKGLWPTAWELCFAFFGFWLILARLFILALPPFLHASGLFTPPIAEDTAPAHFERILAGALSTSTLMWLSSSHVHPSPASAEPTYRHILSNPSLSPIAFHVRSLCIRDSAASPLSALRRGYVYRGWVARSHVLPRVLLHLPGLTELDVRGSLYDPLQWDAFPPALVNALKHVFSRTDMDETRLSPAVNSFPSRESLPFIFHAPLVSTSALTRLTLHDVLKVPVRALATARGLRHLCLHLVTFDLRGYAPEPRVSHEEGTGIGIPLESLVYDTRPAQRLLWARVPFPRASVRSSLAFLTTGSIPAPGVMAPSLISSSASTLASTSPPLVPFSPFVLTSLKRLTLTFILPAEQRYAAAALTACARTAEVVVLGATCPPTLPTLPPLPPPLDLSAHMHLTDLRLYHHWLDDNPGLIGPLIQGNPGNAAGTGVITTPAWWLPVLSLIPSRLERLELHWIFRTPPRAEGGGDADGGVGNLGLTRLVVGDLTSLDDLLADRSHLRRVVIGGFAPEGERVSSSVHDTQDFMRHPVPELLPRMRWDALPRLRASGRLWAGAPPALVL</sequence>
<keyword evidence="1" id="KW-0812">Transmembrane</keyword>
<feature type="transmembrane region" description="Helical" evidence="1">
    <location>
        <begin position="126"/>
        <end position="149"/>
    </location>
</feature>
<keyword evidence="3" id="KW-1185">Reference proteome</keyword>
<keyword evidence="1" id="KW-1133">Transmembrane helix</keyword>
<dbReference type="EMBL" id="KN881645">
    <property type="protein sequence ID" value="KIY52123.1"/>
    <property type="molecule type" value="Genomic_DNA"/>
</dbReference>
<organism evidence="2 3">
    <name type="scientific">Fistulina hepatica ATCC 64428</name>
    <dbReference type="NCBI Taxonomy" id="1128425"/>
    <lineage>
        <taxon>Eukaryota</taxon>
        <taxon>Fungi</taxon>
        <taxon>Dikarya</taxon>
        <taxon>Basidiomycota</taxon>
        <taxon>Agaricomycotina</taxon>
        <taxon>Agaricomycetes</taxon>
        <taxon>Agaricomycetidae</taxon>
        <taxon>Agaricales</taxon>
        <taxon>Fistulinaceae</taxon>
        <taxon>Fistulina</taxon>
    </lineage>
</organism>
<gene>
    <name evidence="2" type="ORF">FISHEDRAFT_70081</name>
</gene>
<dbReference type="AlphaFoldDB" id="A0A0D7AMV7"/>
<dbReference type="OrthoDB" id="2788229at2759"/>